<evidence type="ECO:0000256" key="1">
    <source>
        <dbReference type="SAM" id="MobiDB-lite"/>
    </source>
</evidence>
<accession>A0A6G8F0W1</accession>
<proteinExistence type="predicted"/>
<name>A0A6G8F0W1_9BACT</name>
<gene>
    <name evidence="2" type="ORF">Prevot485_0430</name>
</gene>
<sequence length="219" mass="24112">MPAAATAQNPKQSQTQQAETDTVPMFKGLSASYDLAGTVMRLVGDYGQIEGALRVNLKDKYFPIVELGLGTAKHETDPVTGIEAKTNAPYGRIGCDINIAKNKHDDYRVMAGARYGFTNFKQEISGDINVPYWGGTVPYSTSEESISYHWAELVFSVDAKLWGPVRLGWSFRYKAKLSGKGNEGERIWYVPGYGKDGDKLGGTFNISIELSRKNKKGVQ</sequence>
<reference evidence="2" key="1">
    <citation type="journal article" date="2020" name="J. ISSAAS">
        <title>Lactobacilli and other gastrointestinal microbiota of Peromyscus leucopus, reservoir host for agents of Lyme disease and other zoonoses in North America.</title>
        <authorList>
            <person name="Milovic A."/>
            <person name="Bassam K."/>
            <person name="Shao H."/>
            <person name="Chatzistamou I."/>
            <person name="Tufts D.M."/>
            <person name="Diuk-Wasser M."/>
            <person name="Barbour A.G."/>
        </authorList>
    </citation>
    <scope>NUCLEOTIDE SEQUENCE</scope>
    <source>
        <strain evidence="2">LL70</strain>
    </source>
</reference>
<dbReference type="InterPro" id="IPR046111">
    <property type="entry name" value="DUF6048"/>
</dbReference>
<feature type="compositionally biased region" description="Polar residues" evidence="1">
    <location>
        <begin position="1"/>
        <end position="20"/>
    </location>
</feature>
<dbReference type="Pfam" id="PF19515">
    <property type="entry name" value="DUF6048"/>
    <property type="match status" value="1"/>
</dbReference>
<evidence type="ECO:0008006" key="3">
    <source>
        <dbReference type="Google" id="ProtNLM"/>
    </source>
</evidence>
<organism evidence="2">
    <name type="scientific">uncultured Prevotella sp</name>
    <dbReference type="NCBI Taxonomy" id="159272"/>
    <lineage>
        <taxon>Bacteria</taxon>
        <taxon>Pseudomonadati</taxon>
        <taxon>Bacteroidota</taxon>
        <taxon>Bacteroidia</taxon>
        <taxon>Bacteroidales</taxon>
        <taxon>Prevotellaceae</taxon>
        <taxon>Prevotella</taxon>
        <taxon>environmental samples</taxon>
    </lineage>
</organism>
<evidence type="ECO:0000313" key="2">
    <source>
        <dbReference type="EMBL" id="QIM09944.1"/>
    </source>
</evidence>
<feature type="region of interest" description="Disordered" evidence="1">
    <location>
        <begin position="1"/>
        <end position="23"/>
    </location>
</feature>
<dbReference type="AlphaFoldDB" id="A0A6G8F0W1"/>
<protein>
    <recommendedName>
        <fullName evidence="3">Outer membrane protein beta-barrel domain-containing protein</fullName>
    </recommendedName>
</protein>
<dbReference type="EMBL" id="MN990733">
    <property type="protein sequence ID" value="QIM09944.1"/>
    <property type="molecule type" value="Genomic_DNA"/>
</dbReference>